<dbReference type="InterPro" id="IPR050546">
    <property type="entry name" value="Glycosyl_Hydrlase_16"/>
</dbReference>
<keyword evidence="4" id="KW-1185">Reference proteome</keyword>
<gene>
    <name evidence="3" type="ORF">HGRIS_012646</name>
</gene>
<dbReference type="SUPFAM" id="SSF49899">
    <property type="entry name" value="Concanavalin A-like lectins/glucanases"/>
    <property type="match status" value="1"/>
</dbReference>
<feature type="signal peptide" evidence="1">
    <location>
        <begin position="1"/>
        <end position="23"/>
    </location>
</feature>
<comment type="caution">
    <text evidence="3">The sequence shown here is derived from an EMBL/GenBank/DDBJ whole genome shotgun (WGS) entry which is preliminary data.</text>
</comment>
<dbReference type="EMBL" id="JASNQZ010000015">
    <property type="protein sequence ID" value="KAL0946423.1"/>
    <property type="molecule type" value="Genomic_DNA"/>
</dbReference>
<dbReference type="Pfam" id="PF26113">
    <property type="entry name" value="GH16_XgeA"/>
    <property type="match status" value="1"/>
</dbReference>
<reference evidence="4" key="1">
    <citation type="submission" date="2024-06" db="EMBL/GenBank/DDBJ databases">
        <title>Multi-omics analyses provide insights into the biosynthesis of the anticancer antibiotic pleurotin in Hohenbuehelia grisea.</title>
        <authorList>
            <person name="Weaver J.A."/>
            <person name="Alberti F."/>
        </authorList>
    </citation>
    <scope>NUCLEOTIDE SEQUENCE [LARGE SCALE GENOMIC DNA]</scope>
    <source>
        <strain evidence="4">T-177</strain>
    </source>
</reference>
<accession>A0ABR3IT18</accession>
<dbReference type="InterPro" id="IPR013320">
    <property type="entry name" value="ConA-like_dom_sf"/>
</dbReference>
<dbReference type="PROSITE" id="PS51762">
    <property type="entry name" value="GH16_2"/>
    <property type="match status" value="1"/>
</dbReference>
<dbReference type="CDD" id="cd02181">
    <property type="entry name" value="GH16_fungal_Lam16A_glucanase"/>
    <property type="match status" value="1"/>
</dbReference>
<protein>
    <recommendedName>
        <fullName evidence="2">GH16 domain-containing protein</fullName>
    </recommendedName>
</protein>
<dbReference type="InterPro" id="IPR000757">
    <property type="entry name" value="Beta-glucanase-like"/>
</dbReference>
<dbReference type="PANTHER" id="PTHR10963:SF24">
    <property type="entry name" value="GLYCOSIDASE C21B10.07-RELATED"/>
    <property type="match status" value="1"/>
</dbReference>
<dbReference type="Gene3D" id="2.60.120.200">
    <property type="match status" value="1"/>
</dbReference>
<evidence type="ECO:0000256" key="1">
    <source>
        <dbReference type="SAM" id="SignalP"/>
    </source>
</evidence>
<evidence type="ECO:0000313" key="4">
    <source>
        <dbReference type="Proteomes" id="UP001556367"/>
    </source>
</evidence>
<name>A0ABR3IT18_9AGAR</name>
<organism evidence="3 4">
    <name type="scientific">Hohenbuehelia grisea</name>
    <dbReference type="NCBI Taxonomy" id="104357"/>
    <lineage>
        <taxon>Eukaryota</taxon>
        <taxon>Fungi</taxon>
        <taxon>Dikarya</taxon>
        <taxon>Basidiomycota</taxon>
        <taxon>Agaricomycotina</taxon>
        <taxon>Agaricomycetes</taxon>
        <taxon>Agaricomycetidae</taxon>
        <taxon>Agaricales</taxon>
        <taxon>Pleurotineae</taxon>
        <taxon>Pleurotaceae</taxon>
        <taxon>Hohenbuehelia</taxon>
    </lineage>
</organism>
<dbReference type="Proteomes" id="UP001556367">
    <property type="component" value="Unassembled WGS sequence"/>
</dbReference>
<feature type="chain" id="PRO_5047404344" description="GH16 domain-containing protein" evidence="1">
    <location>
        <begin position="24"/>
        <end position="321"/>
    </location>
</feature>
<proteinExistence type="predicted"/>
<evidence type="ECO:0000313" key="3">
    <source>
        <dbReference type="EMBL" id="KAL0946423.1"/>
    </source>
</evidence>
<sequence>MAPLPSSLLAATGVILMALSVNGASYSKTDTIVGSDFYSAFNFENIPDPTHGRVNYVDGPTAQARNLTFASHDTFILRADHTNVLDPNGPGRDSVRIRSNKVFTSHVAVFNIRHMPEACASWPAVWETNESTWPNGGEIDILEGVNNQPPNAAVLHTNAGCTISGSRPMTGVSTGDNCDGDATGGAGCGVHVADDRSYGPAFNANGGGWYAVERTNEAIKVFFWPRDDPTVPSEVSGATTSSQIHTETWGTPSAAFPNTSCNIEEHFDEHNIIINLTLCGDWAGNVYQFSGCPSTCVDFVNNSPEGFVDAFFDFASITVFQ</sequence>
<dbReference type="PANTHER" id="PTHR10963">
    <property type="entry name" value="GLYCOSYL HYDROLASE-RELATED"/>
    <property type="match status" value="1"/>
</dbReference>
<feature type="domain" description="GH16" evidence="2">
    <location>
        <begin position="41"/>
        <end position="291"/>
    </location>
</feature>
<keyword evidence="1" id="KW-0732">Signal</keyword>
<evidence type="ECO:0000259" key="2">
    <source>
        <dbReference type="PROSITE" id="PS51762"/>
    </source>
</evidence>